<keyword evidence="5 8" id="KW-0812">Transmembrane</keyword>
<feature type="transmembrane region" description="Helical" evidence="8">
    <location>
        <begin position="53"/>
        <end position="77"/>
    </location>
</feature>
<feature type="transmembrane region" description="Helical" evidence="8">
    <location>
        <begin position="202"/>
        <end position="225"/>
    </location>
</feature>
<dbReference type="InterPro" id="IPR038665">
    <property type="entry name" value="Voltage-dep_anion_channel_sf"/>
</dbReference>
<reference evidence="9" key="1">
    <citation type="submission" date="2022-06" db="EMBL/GenBank/DDBJ databases">
        <title>Genome Sequence of Candolleomyces eurysporus.</title>
        <authorList>
            <person name="Buettner E."/>
        </authorList>
    </citation>
    <scope>NUCLEOTIDE SEQUENCE</scope>
    <source>
        <strain evidence="9">VTCC 930004</strain>
    </source>
</reference>
<keyword evidence="6 8" id="KW-1133">Transmembrane helix</keyword>
<keyword evidence="7 8" id="KW-0472">Membrane</keyword>
<evidence type="ECO:0000256" key="5">
    <source>
        <dbReference type="ARBA" id="ARBA00022692"/>
    </source>
</evidence>
<dbReference type="Proteomes" id="UP001140091">
    <property type="component" value="Unassembled WGS sequence"/>
</dbReference>
<dbReference type="EMBL" id="JANBPK010001477">
    <property type="protein sequence ID" value="KAJ2922719.1"/>
    <property type="molecule type" value="Genomic_DNA"/>
</dbReference>
<proteinExistence type="inferred from homology"/>
<dbReference type="PANTHER" id="PTHR31686">
    <property type="match status" value="1"/>
</dbReference>
<evidence type="ECO:0000256" key="2">
    <source>
        <dbReference type="ARBA" id="ARBA00008566"/>
    </source>
</evidence>
<feature type="transmembrane region" description="Helical" evidence="8">
    <location>
        <begin position="237"/>
        <end position="265"/>
    </location>
</feature>
<feature type="transmembrane region" description="Helical" evidence="8">
    <location>
        <begin position="381"/>
        <end position="399"/>
    </location>
</feature>
<feature type="transmembrane region" description="Helical" evidence="8">
    <location>
        <begin position="98"/>
        <end position="121"/>
    </location>
</feature>
<dbReference type="GO" id="GO:0000319">
    <property type="term" value="F:sulfite transmembrane transporter activity"/>
    <property type="evidence" value="ECO:0007669"/>
    <property type="project" value="TreeGrafter"/>
</dbReference>
<feature type="transmembrane region" description="Helical" evidence="8">
    <location>
        <begin position="285"/>
        <end position="307"/>
    </location>
</feature>
<evidence type="ECO:0000313" key="10">
    <source>
        <dbReference type="Proteomes" id="UP001140091"/>
    </source>
</evidence>
<comment type="subcellular location">
    <subcellularLocation>
        <location evidence="1">Cell membrane</location>
        <topology evidence="1">Multi-pass membrane protein</topology>
    </subcellularLocation>
</comment>
<evidence type="ECO:0000256" key="3">
    <source>
        <dbReference type="ARBA" id="ARBA00022448"/>
    </source>
</evidence>
<dbReference type="GO" id="GO:0005886">
    <property type="term" value="C:plasma membrane"/>
    <property type="evidence" value="ECO:0007669"/>
    <property type="project" value="UniProtKB-SubCell"/>
</dbReference>
<dbReference type="PANTHER" id="PTHR31686:SF1">
    <property type="entry name" value="SULFITE EFFLUX PUMP SSU1"/>
    <property type="match status" value="1"/>
</dbReference>
<dbReference type="AlphaFoldDB" id="A0A9W8MBM6"/>
<protein>
    <recommendedName>
        <fullName evidence="11">Sulfite efflux pump SSU1</fullName>
    </recommendedName>
</protein>
<comment type="caution">
    <text evidence="9">The sequence shown here is derived from an EMBL/GenBank/DDBJ whole genome shotgun (WGS) entry which is preliminary data.</text>
</comment>
<feature type="transmembrane region" description="Helical" evidence="8">
    <location>
        <begin position="127"/>
        <end position="149"/>
    </location>
</feature>
<evidence type="ECO:0000313" key="9">
    <source>
        <dbReference type="EMBL" id="KAJ2922719.1"/>
    </source>
</evidence>
<gene>
    <name evidence="9" type="ORF">H1R20_g14347</name>
</gene>
<dbReference type="Gene3D" id="1.50.10.150">
    <property type="entry name" value="Voltage-dependent anion channel"/>
    <property type="match status" value="1"/>
</dbReference>
<name>A0A9W8MBM6_9AGAR</name>
<organism evidence="9 10">
    <name type="scientific">Candolleomyces eurysporus</name>
    <dbReference type="NCBI Taxonomy" id="2828524"/>
    <lineage>
        <taxon>Eukaryota</taxon>
        <taxon>Fungi</taxon>
        <taxon>Dikarya</taxon>
        <taxon>Basidiomycota</taxon>
        <taxon>Agaricomycotina</taxon>
        <taxon>Agaricomycetes</taxon>
        <taxon>Agaricomycetidae</taxon>
        <taxon>Agaricales</taxon>
        <taxon>Agaricineae</taxon>
        <taxon>Psathyrellaceae</taxon>
        <taxon>Candolleomyces</taxon>
    </lineage>
</organism>
<keyword evidence="4" id="KW-1003">Cell membrane</keyword>
<dbReference type="InterPro" id="IPR004695">
    <property type="entry name" value="SLAC1/Mae1/Ssu1/TehA"/>
</dbReference>
<feature type="non-terminal residue" evidence="9">
    <location>
        <position position="1"/>
    </location>
</feature>
<keyword evidence="3" id="KW-0813">Transport</keyword>
<keyword evidence="10" id="KW-1185">Reference proteome</keyword>
<comment type="similarity">
    <text evidence="2">Belongs to the tellurite-resistance/dicarboxylate transporter (TDT) family.</text>
</comment>
<dbReference type="Pfam" id="PF03595">
    <property type="entry name" value="SLAC1"/>
    <property type="match status" value="1"/>
</dbReference>
<evidence type="ECO:0000256" key="4">
    <source>
        <dbReference type="ARBA" id="ARBA00022475"/>
    </source>
</evidence>
<dbReference type="InterPro" id="IPR051629">
    <property type="entry name" value="Sulfite_efflux_TDT"/>
</dbReference>
<evidence type="ECO:0000256" key="7">
    <source>
        <dbReference type="ARBA" id="ARBA00023136"/>
    </source>
</evidence>
<feature type="transmembrane region" description="Helical" evidence="8">
    <location>
        <begin position="348"/>
        <end position="369"/>
    </location>
</feature>
<dbReference type="OrthoDB" id="1099at2759"/>
<accession>A0A9W8MBM6</accession>
<evidence type="ECO:0008006" key="11">
    <source>
        <dbReference type="Google" id="ProtNLM"/>
    </source>
</evidence>
<evidence type="ECO:0000256" key="8">
    <source>
        <dbReference type="SAM" id="Phobius"/>
    </source>
</evidence>
<sequence>MTVKGPSGWRKLTAAVSTLSLKAHPALFAVIMGTGSVSNLLHVFPYGKGSNGLMIASLAFFFLNLILFCIFFFLALAKYVMHPDRWKAVIDSPVTSPYLGTFPMGLTTLLNVAVDVINIHFEFGGKGFLYFIWVVWWLDVIISALCCWVGVHAMMINQKHSLDTMSARWLLPVVTLIVASSSGGVLAPAIQKYSTYHCLITTVASVFLVAVGLTLALMVLTIYFARLIIHNIPPGHGVLSVFLPLGPTGQAGFAILLQGLTFKTILPYSHSGSSEFLGSSTVGDFLYLACISIAFILWSLATMWMIFQQDPSTSMVYNQYGDGDSFDPWGTLLLREEDRRSGSYTRVFFLNLGLYVMFVGVSVARLIRFSWIKIICNPGESLFLGTFNVGALTLIDVALRMN</sequence>
<evidence type="ECO:0000256" key="6">
    <source>
        <dbReference type="ARBA" id="ARBA00022989"/>
    </source>
</evidence>
<feature type="transmembrane region" description="Helical" evidence="8">
    <location>
        <begin position="169"/>
        <end position="190"/>
    </location>
</feature>
<evidence type="ECO:0000256" key="1">
    <source>
        <dbReference type="ARBA" id="ARBA00004651"/>
    </source>
</evidence>
<feature type="transmembrane region" description="Helical" evidence="8">
    <location>
        <begin position="12"/>
        <end position="33"/>
    </location>
</feature>